<keyword evidence="1" id="KW-0805">Transcription regulation</keyword>
<gene>
    <name evidence="7" type="ORF">Q8791_04170</name>
</gene>
<protein>
    <submittedName>
        <fullName evidence="7">TetR/AcrR family transcriptional regulator</fullName>
    </submittedName>
</protein>
<dbReference type="InterPro" id="IPR050109">
    <property type="entry name" value="HTH-type_TetR-like_transc_reg"/>
</dbReference>
<dbReference type="Gene3D" id="1.10.357.10">
    <property type="entry name" value="Tetracycline Repressor, domain 2"/>
    <property type="match status" value="1"/>
</dbReference>
<evidence type="ECO:0000256" key="2">
    <source>
        <dbReference type="ARBA" id="ARBA00023125"/>
    </source>
</evidence>
<dbReference type="PANTHER" id="PTHR30055">
    <property type="entry name" value="HTH-TYPE TRANSCRIPTIONAL REGULATOR RUTR"/>
    <property type="match status" value="1"/>
</dbReference>
<evidence type="ECO:0000256" key="4">
    <source>
        <dbReference type="PROSITE-ProRule" id="PRU00335"/>
    </source>
</evidence>
<accession>A0ABU7K4E3</accession>
<dbReference type="RefSeq" id="WP_330090224.1">
    <property type="nucleotide sequence ID" value="NZ_JAUZMY010000003.1"/>
</dbReference>
<dbReference type="SUPFAM" id="SSF46689">
    <property type="entry name" value="Homeodomain-like"/>
    <property type="match status" value="1"/>
</dbReference>
<sequence length="209" mass="22117">MNLDDPRARRTRDRLRAALLSLAAERELGDVTMSSVARRAEVNRATVYQHYADLDALVADAMDDAVAHVARCAALCPLDAPRDRAPEPLVDLFEHVSENAVLYRRMLSDQGSPRFANRLRERLAEELAARFAAGTRPAGFGDVPVRTHSAYLAGALVGVIADGVRAGTGTETGPGDAHPAGDSADGAHGAGGADGARSLALATWRLLRG</sequence>
<name>A0ABU7K4E3_9ACTN</name>
<dbReference type="EMBL" id="JAUZMY010000003">
    <property type="protein sequence ID" value="MEE2036417.1"/>
    <property type="molecule type" value="Genomic_DNA"/>
</dbReference>
<comment type="caution">
    <text evidence="7">The sequence shown here is derived from an EMBL/GenBank/DDBJ whole genome shotgun (WGS) entry which is preliminary data.</text>
</comment>
<feature type="DNA-binding region" description="H-T-H motif" evidence="4">
    <location>
        <begin position="32"/>
        <end position="51"/>
    </location>
</feature>
<organism evidence="7 8">
    <name type="scientific">Nocardiopsis codii</name>
    <dbReference type="NCBI Taxonomy" id="3065942"/>
    <lineage>
        <taxon>Bacteria</taxon>
        <taxon>Bacillati</taxon>
        <taxon>Actinomycetota</taxon>
        <taxon>Actinomycetes</taxon>
        <taxon>Streptosporangiales</taxon>
        <taxon>Nocardiopsidaceae</taxon>
        <taxon>Nocardiopsis</taxon>
    </lineage>
</organism>
<dbReference type="Pfam" id="PF00440">
    <property type="entry name" value="TetR_N"/>
    <property type="match status" value="1"/>
</dbReference>
<keyword evidence="2 4" id="KW-0238">DNA-binding</keyword>
<dbReference type="InterPro" id="IPR009057">
    <property type="entry name" value="Homeodomain-like_sf"/>
</dbReference>
<reference evidence="7 8" key="1">
    <citation type="submission" date="2023-08" db="EMBL/GenBank/DDBJ databases">
        <authorList>
            <person name="Girao M."/>
            <person name="Carvalho M.F."/>
        </authorList>
    </citation>
    <scope>NUCLEOTIDE SEQUENCE [LARGE SCALE GENOMIC DNA]</scope>
    <source>
        <strain evidence="7 8">CT-R113</strain>
    </source>
</reference>
<evidence type="ECO:0000313" key="7">
    <source>
        <dbReference type="EMBL" id="MEE2036417.1"/>
    </source>
</evidence>
<evidence type="ECO:0000256" key="3">
    <source>
        <dbReference type="ARBA" id="ARBA00023163"/>
    </source>
</evidence>
<dbReference type="PROSITE" id="PS50977">
    <property type="entry name" value="HTH_TETR_2"/>
    <property type="match status" value="1"/>
</dbReference>
<feature type="compositionally biased region" description="Low complexity" evidence="5">
    <location>
        <begin position="173"/>
        <end position="187"/>
    </location>
</feature>
<keyword evidence="8" id="KW-1185">Reference proteome</keyword>
<proteinExistence type="predicted"/>
<feature type="domain" description="HTH tetR-type" evidence="6">
    <location>
        <begin position="9"/>
        <end position="69"/>
    </location>
</feature>
<evidence type="ECO:0000259" key="6">
    <source>
        <dbReference type="PROSITE" id="PS50977"/>
    </source>
</evidence>
<evidence type="ECO:0000256" key="5">
    <source>
        <dbReference type="SAM" id="MobiDB-lite"/>
    </source>
</evidence>
<feature type="region of interest" description="Disordered" evidence="5">
    <location>
        <begin position="167"/>
        <end position="192"/>
    </location>
</feature>
<dbReference type="InterPro" id="IPR001647">
    <property type="entry name" value="HTH_TetR"/>
</dbReference>
<dbReference type="Proteomes" id="UP001356095">
    <property type="component" value="Unassembled WGS sequence"/>
</dbReference>
<keyword evidence="3" id="KW-0804">Transcription</keyword>
<evidence type="ECO:0000313" key="8">
    <source>
        <dbReference type="Proteomes" id="UP001356095"/>
    </source>
</evidence>
<dbReference type="PANTHER" id="PTHR30055:SF234">
    <property type="entry name" value="HTH-TYPE TRANSCRIPTIONAL REGULATOR BETI"/>
    <property type="match status" value="1"/>
</dbReference>
<evidence type="ECO:0000256" key="1">
    <source>
        <dbReference type="ARBA" id="ARBA00023015"/>
    </source>
</evidence>